<feature type="transmembrane region" description="Helical" evidence="6">
    <location>
        <begin position="42"/>
        <end position="67"/>
    </location>
</feature>
<dbReference type="RefSeq" id="WP_265425030.1">
    <property type="nucleotide sequence ID" value="NZ_JAPFPW010000009.1"/>
</dbReference>
<keyword evidence="3 6" id="KW-0812">Transmembrane</keyword>
<evidence type="ECO:0000256" key="6">
    <source>
        <dbReference type="SAM" id="Phobius"/>
    </source>
</evidence>
<keyword evidence="2" id="KW-1003">Cell membrane</keyword>
<feature type="transmembrane region" description="Helical" evidence="6">
    <location>
        <begin position="188"/>
        <end position="205"/>
    </location>
</feature>
<dbReference type="PANTHER" id="PTHR30086">
    <property type="entry name" value="ARGININE EXPORTER PROTEIN ARGO"/>
    <property type="match status" value="1"/>
</dbReference>
<feature type="transmembrane region" description="Helical" evidence="6">
    <location>
        <begin position="73"/>
        <end position="93"/>
    </location>
</feature>
<gene>
    <name evidence="7" type="ORF">OOT00_08930</name>
</gene>
<feature type="transmembrane region" description="Helical" evidence="6">
    <location>
        <begin position="150"/>
        <end position="176"/>
    </location>
</feature>
<proteinExistence type="predicted"/>
<evidence type="ECO:0000256" key="5">
    <source>
        <dbReference type="ARBA" id="ARBA00023136"/>
    </source>
</evidence>
<keyword evidence="8" id="KW-1185">Reference proteome</keyword>
<organism evidence="7 8">
    <name type="scientific">Desulfobotulus pelophilus</name>
    <dbReference type="NCBI Taxonomy" id="2823377"/>
    <lineage>
        <taxon>Bacteria</taxon>
        <taxon>Pseudomonadati</taxon>
        <taxon>Thermodesulfobacteriota</taxon>
        <taxon>Desulfobacteria</taxon>
        <taxon>Desulfobacterales</taxon>
        <taxon>Desulfobacteraceae</taxon>
        <taxon>Desulfobotulus</taxon>
    </lineage>
</organism>
<evidence type="ECO:0000256" key="2">
    <source>
        <dbReference type="ARBA" id="ARBA00022475"/>
    </source>
</evidence>
<name>A0ABT3N9J5_9BACT</name>
<feature type="transmembrane region" description="Helical" evidence="6">
    <location>
        <begin position="12"/>
        <end position="30"/>
    </location>
</feature>
<dbReference type="InterPro" id="IPR001123">
    <property type="entry name" value="LeuE-type"/>
</dbReference>
<protein>
    <submittedName>
        <fullName evidence="7">LysE family translocator</fullName>
    </submittedName>
</protein>
<evidence type="ECO:0000256" key="3">
    <source>
        <dbReference type="ARBA" id="ARBA00022692"/>
    </source>
</evidence>
<comment type="subcellular location">
    <subcellularLocation>
        <location evidence="1">Cell membrane</location>
        <topology evidence="1">Multi-pass membrane protein</topology>
    </subcellularLocation>
</comment>
<dbReference type="PANTHER" id="PTHR30086:SF20">
    <property type="entry name" value="ARGININE EXPORTER PROTEIN ARGO-RELATED"/>
    <property type="match status" value="1"/>
</dbReference>
<comment type="caution">
    <text evidence="7">The sequence shown here is derived from an EMBL/GenBank/DDBJ whole genome shotgun (WGS) entry which is preliminary data.</text>
</comment>
<keyword evidence="4 6" id="KW-1133">Transmembrane helix</keyword>
<feature type="transmembrane region" description="Helical" evidence="6">
    <location>
        <begin position="113"/>
        <end position="138"/>
    </location>
</feature>
<evidence type="ECO:0000256" key="4">
    <source>
        <dbReference type="ARBA" id="ARBA00022989"/>
    </source>
</evidence>
<dbReference type="Proteomes" id="UP001209681">
    <property type="component" value="Unassembled WGS sequence"/>
</dbReference>
<evidence type="ECO:0000256" key="1">
    <source>
        <dbReference type="ARBA" id="ARBA00004651"/>
    </source>
</evidence>
<reference evidence="7 8" key="1">
    <citation type="submission" date="2022-11" db="EMBL/GenBank/DDBJ databases">
        <title>Desulfobotulus tamanensis H1 sp. nov. - anaerobic, alkaliphilic, sulphate reducing bacterium isolated from terrestrial mud volcano.</title>
        <authorList>
            <person name="Frolova A."/>
            <person name="Merkel A.Y."/>
            <person name="Slobodkin A.I."/>
        </authorList>
    </citation>
    <scope>NUCLEOTIDE SEQUENCE [LARGE SCALE GENOMIC DNA]</scope>
    <source>
        <strain evidence="7 8">H1</strain>
    </source>
</reference>
<dbReference type="Pfam" id="PF01810">
    <property type="entry name" value="LysE"/>
    <property type="match status" value="1"/>
</dbReference>
<evidence type="ECO:0000313" key="7">
    <source>
        <dbReference type="EMBL" id="MCW7754110.1"/>
    </source>
</evidence>
<dbReference type="EMBL" id="JAPFPW010000009">
    <property type="protein sequence ID" value="MCW7754110.1"/>
    <property type="molecule type" value="Genomic_DNA"/>
</dbReference>
<evidence type="ECO:0000313" key="8">
    <source>
        <dbReference type="Proteomes" id="UP001209681"/>
    </source>
</evidence>
<keyword evidence="5 6" id="KW-0472">Membrane</keyword>
<accession>A0ABT3N9J5</accession>
<sequence length="209" mass="22219">MPVSLEILLPFFTASLLLALAPGPDNIFVLTQSALHGRIAGLMVMAGLCTGLIGHSAAVAFGAAVIFQTSATAFSLLKCIGGAYLIWLAIQAFRASGTDVPIHQENRPGLFRLYCRGIIMNVTNPKVAIFFLAFLPQFVSPAGGSVSSQILVLGLLFILATLLVFGSIALTAGTLGQWMNRSERIQKTLNRLAGTVFIGLALMLVRSER</sequence>
<dbReference type="PIRSF" id="PIRSF006324">
    <property type="entry name" value="LeuE"/>
    <property type="match status" value="1"/>
</dbReference>